<dbReference type="Proteomes" id="UP001169063">
    <property type="component" value="Unassembled WGS sequence"/>
</dbReference>
<protein>
    <submittedName>
        <fullName evidence="1">MarR family transcriptional regulator</fullName>
    </submittedName>
</protein>
<dbReference type="EMBL" id="JAUKTR010000003">
    <property type="protein sequence ID" value="MDO1559450.1"/>
    <property type="molecule type" value="Genomic_DNA"/>
</dbReference>
<gene>
    <name evidence="1" type="ORF">Q0812_08420</name>
</gene>
<proteinExistence type="predicted"/>
<evidence type="ECO:0000313" key="1">
    <source>
        <dbReference type="EMBL" id="MDO1559450.1"/>
    </source>
</evidence>
<name>A0ABT8SLL6_9CAUL</name>
<dbReference type="SUPFAM" id="SSF46785">
    <property type="entry name" value="Winged helix' DNA-binding domain"/>
    <property type="match status" value="1"/>
</dbReference>
<sequence>MLHQPRRRRRSTCLQALEAFRRAAPRGGLTELLAFLYVCENEGVNVRELAQLCAIPPLAASRAARALSAPGGGGLIELRRNPSDYRSRTLHLTEPGRALREQVDEAVIDAVRIQHP</sequence>
<accession>A0ABT8SLL6</accession>
<dbReference type="RefSeq" id="WP_302109879.1">
    <property type="nucleotide sequence ID" value="NZ_JAUKTR010000003.1"/>
</dbReference>
<reference evidence="1" key="1">
    <citation type="submission" date="2023-07" db="EMBL/GenBank/DDBJ databases">
        <title>Brevundimonas soil sp. nov., isolated from the soil of chemical plant.</title>
        <authorList>
            <person name="Wu N."/>
        </authorList>
    </citation>
    <scope>NUCLEOTIDE SEQUENCE</scope>
    <source>
        <strain evidence="1">XZ-24</strain>
    </source>
</reference>
<evidence type="ECO:0000313" key="2">
    <source>
        <dbReference type="Proteomes" id="UP001169063"/>
    </source>
</evidence>
<comment type="caution">
    <text evidence="1">The sequence shown here is derived from an EMBL/GenBank/DDBJ whole genome shotgun (WGS) entry which is preliminary data.</text>
</comment>
<organism evidence="1 2">
    <name type="scientific">Peiella sedimenti</name>
    <dbReference type="NCBI Taxonomy" id="3061083"/>
    <lineage>
        <taxon>Bacteria</taxon>
        <taxon>Pseudomonadati</taxon>
        <taxon>Pseudomonadota</taxon>
        <taxon>Alphaproteobacteria</taxon>
        <taxon>Caulobacterales</taxon>
        <taxon>Caulobacteraceae</taxon>
        <taxon>Peiella</taxon>
    </lineage>
</organism>
<dbReference type="InterPro" id="IPR036390">
    <property type="entry name" value="WH_DNA-bd_sf"/>
</dbReference>
<dbReference type="Gene3D" id="1.10.10.10">
    <property type="entry name" value="Winged helix-like DNA-binding domain superfamily/Winged helix DNA-binding domain"/>
    <property type="match status" value="1"/>
</dbReference>
<dbReference type="InterPro" id="IPR036388">
    <property type="entry name" value="WH-like_DNA-bd_sf"/>
</dbReference>
<keyword evidence="2" id="KW-1185">Reference proteome</keyword>